<sequence length="99" mass="11015">MAMVVSSTIPWPIATTVARPIVASSITTTVSIFPTMFVSVSPLLILESRPSCRFHILSLRLISLSKLSSICHILKDEQEGGQDKTEKNYRLDSHFYASF</sequence>
<name>A0A0A8ZZ14_ARUDO</name>
<accession>A0A0A8ZZ14</accession>
<protein>
    <submittedName>
        <fullName evidence="1">Uncharacterized protein</fullName>
    </submittedName>
</protein>
<organism evidence="1">
    <name type="scientific">Arundo donax</name>
    <name type="common">Giant reed</name>
    <name type="synonym">Donax arundinaceus</name>
    <dbReference type="NCBI Taxonomy" id="35708"/>
    <lineage>
        <taxon>Eukaryota</taxon>
        <taxon>Viridiplantae</taxon>
        <taxon>Streptophyta</taxon>
        <taxon>Embryophyta</taxon>
        <taxon>Tracheophyta</taxon>
        <taxon>Spermatophyta</taxon>
        <taxon>Magnoliopsida</taxon>
        <taxon>Liliopsida</taxon>
        <taxon>Poales</taxon>
        <taxon>Poaceae</taxon>
        <taxon>PACMAD clade</taxon>
        <taxon>Arundinoideae</taxon>
        <taxon>Arundineae</taxon>
        <taxon>Arundo</taxon>
    </lineage>
</organism>
<dbReference type="EMBL" id="GBRH01254917">
    <property type="protein sequence ID" value="JAD42978.1"/>
    <property type="molecule type" value="Transcribed_RNA"/>
</dbReference>
<reference evidence="1" key="2">
    <citation type="journal article" date="2015" name="Data Brief">
        <title>Shoot transcriptome of the giant reed, Arundo donax.</title>
        <authorList>
            <person name="Barrero R.A."/>
            <person name="Guerrero F.D."/>
            <person name="Moolhuijzen P."/>
            <person name="Goolsby J.A."/>
            <person name="Tidwell J."/>
            <person name="Bellgard S.E."/>
            <person name="Bellgard M.I."/>
        </authorList>
    </citation>
    <scope>NUCLEOTIDE SEQUENCE</scope>
    <source>
        <tissue evidence="1">Shoot tissue taken approximately 20 cm above the soil surface</tissue>
    </source>
</reference>
<proteinExistence type="predicted"/>
<reference evidence="1" key="1">
    <citation type="submission" date="2014-09" db="EMBL/GenBank/DDBJ databases">
        <authorList>
            <person name="Magalhaes I.L.F."/>
            <person name="Oliveira U."/>
            <person name="Santos F.R."/>
            <person name="Vidigal T.H.D.A."/>
            <person name="Brescovit A.D."/>
            <person name="Santos A.J."/>
        </authorList>
    </citation>
    <scope>NUCLEOTIDE SEQUENCE</scope>
    <source>
        <tissue evidence="1">Shoot tissue taken approximately 20 cm above the soil surface</tissue>
    </source>
</reference>
<dbReference type="AlphaFoldDB" id="A0A0A8ZZ14"/>
<evidence type="ECO:0000313" key="1">
    <source>
        <dbReference type="EMBL" id="JAD42978.1"/>
    </source>
</evidence>